<reference evidence="4 5" key="1">
    <citation type="submission" date="2018-06" db="EMBL/GenBank/DDBJ databases">
        <authorList>
            <consortium name="Pathogen Informatics"/>
            <person name="Doyle S."/>
        </authorList>
    </citation>
    <scope>NUCLEOTIDE SEQUENCE [LARGE SCALE GENOMIC DNA]</scope>
    <source>
        <strain evidence="4 5">NCTC12112</strain>
    </source>
</reference>
<accession>A0AAX2J9K4</accession>
<dbReference type="PANTHER" id="PTHR37165:SF1">
    <property type="entry name" value="TYPE 1 ENCAPSULIN SHELL PROTEIN"/>
    <property type="match status" value="1"/>
</dbReference>
<dbReference type="PIRSF" id="PIRSF019254">
    <property type="entry name" value="CFP29"/>
    <property type="match status" value="1"/>
</dbReference>
<dbReference type="Proteomes" id="UP000249008">
    <property type="component" value="Chromosome 1"/>
</dbReference>
<protein>
    <submittedName>
        <fullName evidence="4">Maritimacin</fullName>
        <ecNumber evidence="4">3.4.-.-</ecNumber>
    </submittedName>
</protein>
<dbReference type="Pfam" id="PF04454">
    <property type="entry name" value="Linocin_M18"/>
    <property type="match status" value="1"/>
</dbReference>
<dbReference type="GO" id="GO:0016787">
    <property type="term" value="F:hydrolase activity"/>
    <property type="evidence" value="ECO:0007669"/>
    <property type="project" value="UniProtKB-KW"/>
</dbReference>
<name>A0AAX2J9K4_9FUSO</name>
<comment type="similarity">
    <text evidence="2">Belongs to the encapsulin family. Family 1 subfamily.</text>
</comment>
<dbReference type="InterPro" id="IPR051429">
    <property type="entry name" value="Encapsulin_nc"/>
</dbReference>
<dbReference type="EMBL" id="LS483487">
    <property type="protein sequence ID" value="SQJ02403.1"/>
    <property type="molecule type" value="Genomic_DNA"/>
</dbReference>
<dbReference type="PANTHER" id="PTHR37165">
    <property type="entry name" value="PEPTIDASE U56 FAMILY"/>
    <property type="match status" value="1"/>
</dbReference>
<dbReference type="GO" id="GO:0140737">
    <property type="term" value="C:encapsulin nanocompartment"/>
    <property type="evidence" value="ECO:0007669"/>
    <property type="project" value="UniProtKB-SubCell"/>
</dbReference>
<keyword evidence="4" id="KW-0378">Hydrolase</keyword>
<keyword evidence="3" id="KW-1284">Encapsulin nanocompartment</keyword>
<dbReference type="KEGG" id="ful:C4N20_13895"/>
<dbReference type="SUPFAM" id="SSF56563">
    <property type="entry name" value="Major capsid protein gp5"/>
    <property type="match status" value="1"/>
</dbReference>
<evidence type="ECO:0000256" key="3">
    <source>
        <dbReference type="ARBA" id="ARBA00033787"/>
    </source>
</evidence>
<evidence type="ECO:0000256" key="2">
    <source>
        <dbReference type="ARBA" id="ARBA00033743"/>
    </source>
</evidence>
<gene>
    <name evidence="4" type="ORF">NCTC12112_01348</name>
</gene>
<dbReference type="Gene3D" id="3.30.2320.10">
    <property type="entry name" value="hypothetical protein PF0899 domain"/>
    <property type="match status" value="1"/>
</dbReference>
<dbReference type="GeneID" id="78455915"/>
<dbReference type="EC" id="3.4.-.-" evidence="4"/>
<evidence type="ECO:0000313" key="4">
    <source>
        <dbReference type="EMBL" id="SQJ02403.1"/>
    </source>
</evidence>
<dbReference type="NCBIfam" id="NF041155">
    <property type="entry name" value="encap_f1"/>
    <property type="match status" value="1"/>
</dbReference>
<organism evidence="4 5">
    <name type="scientific">Fusobacterium ulcerans</name>
    <dbReference type="NCBI Taxonomy" id="861"/>
    <lineage>
        <taxon>Bacteria</taxon>
        <taxon>Fusobacteriati</taxon>
        <taxon>Fusobacteriota</taxon>
        <taxon>Fusobacteriia</taxon>
        <taxon>Fusobacteriales</taxon>
        <taxon>Fusobacteriaceae</taxon>
        <taxon>Fusobacterium</taxon>
    </lineage>
</organism>
<sequence>MDFLKRELAPITANGWKEIEERATAVLSKELSARKFVKVTGPLGREVTSVTTGRMEVKTKDDVKYGVYKVQPLTESRICFPLNRWELDNIERGAKDVDYSSLDEGVKKAAKFEEDAIFKGLEDGQIDGIYKSSSYETLDFGKTTDETLKAIFDGVLKLDAAFAKKPYVLVVSNEKWYYLNTVVKEYSLPEKLEKILGHKIIVSKSIDGAILLPFDDENIELIIGEDYALGYQNHNETAVELFITESFTFRVLDPALIVLFK</sequence>
<dbReference type="InterPro" id="IPR007544">
    <property type="entry name" value="ENCAP"/>
</dbReference>
<comment type="subcellular location">
    <subcellularLocation>
        <location evidence="1">Encapsulin nanocompartment</location>
    </subcellularLocation>
</comment>
<evidence type="ECO:0000256" key="1">
    <source>
        <dbReference type="ARBA" id="ARBA00033738"/>
    </source>
</evidence>
<dbReference type="Gene3D" id="3.30.2400.30">
    <property type="match status" value="1"/>
</dbReference>
<dbReference type="AlphaFoldDB" id="A0AAX2J9K4"/>
<proteinExistence type="inferred from homology"/>
<dbReference type="RefSeq" id="WP_005977514.1">
    <property type="nucleotide sequence ID" value="NZ_BAABXY010000001.1"/>
</dbReference>
<evidence type="ECO:0000313" key="5">
    <source>
        <dbReference type="Proteomes" id="UP000249008"/>
    </source>
</evidence>